<organism evidence="8">
    <name type="scientific">hydrothermal vent metagenome</name>
    <dbReference type="NCBI Taxonomy" id="652676"/>
    <lineage>
        <taxon>unclassified sequences</taxon>
        <taxon>metagenomes</taxon>
        <taxon>ecological metagenomes</taxon>
    </lineage>
</organism>
<feature type="transmembrane region" description="Helical" evidence="6">
    <location>
        <begin position="268"/>
        <end position="285"/>
    </location>
</feature>
<keyword evidence="3 6" id="KW-0812">Transmembrane</keyword>
<name>A0A1W1EF93_9ZZZZ</name>
<evidence type="ECO:0000256" key="3">
    <source>
        <dbReference type="ARBA" id="ARBA00022692"/>
    </source>
</evidence>
<accession>A0A1W1EF93</accession>
<evidence type="ECO:0000256" key="2">
    <source>
        <dbReference type="ARBA" id="ARBA00022475"/>
    </source>
</evidence>
<feature type="transmembrane region" description="Helical" evidence="6">
    <location>
        <begin position="30"/>
        <end position="53"/>
    </location>
</feature>
<feature type="transmembrane region" description="Helical" evidence="6">
    <location>
        <begin position="151"/>
        <end position="170"/>
    </location>
</feature>
<protein>
    <submittedName>
        <fullName evidence="8">Permease of the drug/metabolite transporter (DMT) superfamily</fullName>
    </submittedName>
</protein>
<dbReference type="PANTHER" id="PTHR32322">
    <property type="entry name" value="INNER MEMBRANE TRANSPORTER"/>
    <property type="match status" value="1"/>
</dbReference>
<dbReference type="InterPro" id="IPR000620">
    <property type="entry name" value="EamA_dom"/>
</dbReference>
<evidence type="ECO:0000313" key="8">
    <source>
        <dbReference type="EMBL" id="SFZ98683.1"/>
    </source>
</evidence>
<dbReference type="InterPro" id="IPR037185">
    <property type="entry name" value="EmrE-like"/>
</dbReference>
<feature type="transmembrane region" description="Helical" evidence="6">
    <location>
        <begin position="212"/>
        <end position="232"/>
    </location>
</feature>
<feature type="transmembrane region" description="Helical" evidence="6">
    <location>
        <begin position="244"/>
        <end position="262"/>
    </location>
</feature>
<evidence type="ECO:0000256" key="5">
    <source>
        <dbReference type="ARBA" id="ARBA00023136"/>
    </source>
</evidence>
<dbReference type="GO" id="GO:0005886">
    <property type="term" value="C:plasma membrane"/>
    <property type="evidence" value="ECO:0007669"/>
    <property type="project" value="UniProtKB-SubCell"/>
</dbReference>
<feature type="domain" description="EamA" evidence="7">
    <location>
        <begin position="3"/>
        <end position="139"/>
    </location>
</feature>
<evidence type="ECO:0000256" key="4">
    <source>
        <dbReference type="ARBA" id="ARBA00022989"/>
    </source>
</evidence>
<dbReference type="InterPro" id="IPR050638">
    <property type="entry name" value="AA-Vitamin_Transporters"/>
</dbReference>
<feature type="transmembrane region" description="Helical" evidence="6">
    <location>
        <begin position="65"/>
        <end position="85"/>
    </location>
</feature>
<dbReference type="EMBL" id="FPKX01000059">
    <property type="protein sequence ID" value="SFZ98683.1"/>
    <property type="molecule type" value="Genomic_DNA"/>
</dbReference>
<keyword evidence="2" id="KW-1003">Cell membrane</keyword>
<evidence type="ECO:0000259" key="7">
    <source>
        <dbReference type="Pfam" id="PF00892"/>
    </source>
</evidence>
<feature type="transmembrane region" description="Helical" evidence="6">
    <location>
        <begin position="121"/>
        <end position="139"/>
    </location>
</feature>
<evidence type="ECO:0000256" key="6">
    <source>
        <dbReference type="SAM" id="Phobius"/>
    </source>
</evidence>
<keyword evidence="5 6" id="KW-0472">Membrane</keyword>
<reference evidence="8" key="1">
    <citation type="submission" date="2016-10" db="EMBL/GenBank/DDBJ databases">
        <authorList>
            <person name="de Groot N.N."/>
        </authorList>
    </citation>
    <scope>NUCLEOTIDE SEQUENCE</scope>
</reference>
<dbReference type="SUPFAM" id="SSF103481">
    <property type="entry name" value="Multidrug resistance efflux transporter EmrE"/>
    <property type="match status" value="2"/>
</dbReference>
<feature type="domain" description="EamA" evidence="7">
    <location>
        <begin position="151"/>
        <end position="284"/>
    </location>
</feature>
<gene>
    <name evidence="8" type="ORF">MNB_SV-5-346</name>
</gene>
<sequence length="291" mass="32264">MKYILLLFTGLIWGSQYVLNAIVLEDFSAFGLTAWRIFIGFVTLSILILVIPSQRKESLNLNKNLFILLALIGLMEAAIPFWLIGYGQMRISSSVAAIIMGMIPMITLLLELIVKKGHKTTVYEVIGMSLAFVGLIVLVNPSADDFHGSLTGYLAILGAASCFAMALILMEKIPKEVSTLHSTRFILGFYSIPMIILWFYVTDSMPIDSNSIFALIFIGVFSSGIVYLMYLTLIRIAGPTFTSLSNYIVPLVGTFLGVWFLSEPFTRNIAFSLVFIIIGLFIANINKNKVK</sequence>
<dbReference type="AlphaFoldDB" id="A0A1W1EF93"/>
<feature type="transmembrane region" description="Helical" evidence="6">
    <location>
        <begin position="91"/>
        <end position="114"/>
    </location>
</feature>
<keyword evidence="4 6" id="KW-1133">Transmembrane helix</keyword>
<proteinExistence type="predicted"/>
<comment type="subcellular location">
    <subcellularLocation>
        <location evidence="1">Cell membrane</location>
        <topology evidence="1">Multi-pass membrane protein</topology>
    </subcellularLocation>
</comment>
<feature type="transmembrane region" description="Helical" evidence="6">
    <location>
        <begin position="182"/>
        <end position="200"/>
    </location>
</feature>
<evidence type="ECO:0000256" key="1">
    <source>
        <dbReference type="ARBA" id="ARBA00004651"/>
    </source>
</evidence>
<dbReference type="PANTHER" id="PTHR32322:SF18">
    <property type="entry name" value="S-ADENOSYLMETHIONINE_S-ADENOSYLHOMOCYSTEINE TRANSPORTER"/>
    <property type="match status" value="1"/>
</dbReference>
<dbReference type="Pfam" id="PF00892">
    <property type="entry name" value="EamA"/>
    <property type="match status" value="2"/>
</dbReference>